<sequence length="904" mass="103154">MATHHDYLSYKRDTRCLLYWVIHASNFVIKTNRKTDHRWKSPVRFNTSGTVTVDEFAGMTRLIGDEMRSVPSLVLGLLRSDGFQQYTEGDPQVEKSFASDRIFTIALYKAFEAFEALCTNSRCAGQESGNGLQVPGAIEEIILGSDFSVRDVRRLNDTGSENGSSDDDVFKTQKRVKKRSNMGNKGKKKKKAKTAAQVFPGDVTLAKVPLNDYHFVRTDDEQMTEYAMAVCSYFRECYSLRAYLQGIWREVAYDGLNIVVAGTLVQLAIGMVKKTESDVFADFPSRLSFEKLERAMTLGNVQKAEDEFGATMHLLISDDRSQGSDNAFIDFREYIMSYTYQDLVDFVVDYQQKRNGRATREERSKWRRAYTIKWLYDFVNIYSCPTAKYADEEHQDLEDIDWSPQSKHVLQQAVTGLQDFAAIITSLAMRKPGTCVSERILPHQVFVIQYAFIVSRGWSIDMLKGHVLMSPPQSFNPTREIELFLDRENERKPSGCMHALWHLTELLQADETLRMQPGYHDNWFESAQALHNLWSCLGRSTHLHEEFMFPDSAFSETHANGLWELSPFLCGVGLMDSVELAYRYSMSIWDALVLISAMFHFYNMLVKAGYLTIPNQLYHSLQDSFRDCIFQNGEVPTYNFGRCLTRRVNDLWGTGKQGQKNARCLMASKTQGIYGGLDPSLNVSFKKKSNLLLYRDANWDIESIPDGDIEPRSSLAMLRISQAKQVTDNQTGEKILEETDLIRRAKAELKVDNDELLSMANAQIGVEPASHAGTRLAREQLLRLVKKDIYNDVCGDSPSSGINYLGVAAFVLFHHSSIEMELLRLEIPRFLEVYLSENPDRRLLSLIQIMNLRDEGCLRIMAGVMETFRTSLKDFVYWEDMGRAADMPNRSSAERPADKQCPVM</sequence>
<dbReference type="GeneID" id="85444968"/>
<evidence type="ECO:0000313" key="4">
    <source>
        <dbReference type="Proteomes" id="UP001230504"/>
    </source>
</evidence>
<feature type="domain" description="DUF6604" evidence="2">
    <location>
        <begin position="9"/>
        <end position="280"/>
    </location>
</feature>
<dbReference type="Proteomes" id="UP001230504">
    <property type="component" value="Unassembled WGS sequence"/>
</dbReference>
<dbReference type="AlphaFoldDB" id="A0AAD8Q8H0"/>
<feature type="compositionally biased region" description="Basic residues" evidence="1">
    <location>
        <begin position="172"/>
        <end position="191"/>
    </location>
</feature>
<dbReference type="EMBL" id="JAHLJV010000006">
    <property type="protein sequence ID" value="KAK1597976.1"/>
    <property type="molecule type" value="Genomic_DNA"/>
</dbReference>
<reference evidence="3" key="1">
    <citation type="submission" date="2021-06" db="EMBL/GenBank/DDBJ databases">
        <title>Comparative genomics, transcriptomics and evolutionary studies reveal genomic signatures of adaptation to plant cell wall in hemibiotrophic fungi.</title>
        <authorList>
            <consortium name="DOE Joint Genome Institute"/>
            <person name="Baroncelli R."/>
            <person name="Diaz J.F."/>
            <person name="Benocci T."/>
            <person name="Peng M."/>
            <person name="Battaglia E."/>
            <person name="Haridas S."/>
            <person name="Andreopoulos W."/>
            <person name="Labutti K."/>
            <person name="Pangilinan J."/>
            <person name="Floch G.L."/>
            <person name="Makela M.R."/>
            <person name="Henrissat B."/>
            <person name="Grigoriev I.V."/>
            <person name="Crouch J.A."/>
            <person name="De Vries R.P."/>
            <person name="Sukno S.A."/>
            <person name="Thon M.R."/>
        </authorList>
    </citation>
    <scope>NUCLEOTIDE SEQUENCE</scope>
    <source>
        <strain evidence="3">CBS 125086</strain>
    </source>
</reference>
<protein>
    <recommendedName>
        <fullName evidence="2">DUF6604 domain-containing protein</fullName>
    </recommendedName>
</protein>
<dbReference type="InterPro" id="IPR016864">
    <property type="entry name" value="UCP028035"/>
</dbReference>
<gene>
    <name evidence="3" type="ORF">LY79DRAFT_587118</name>
</gene>
<name>A0AAD8Q8H0_9PEZI</name>
<evidence type="ECO:0000313" key="3">
    <source>
        <dbReference type="EMBL" id="KAK1597976.1"/>
    </source>
</evidence>
<evidence type="ECO:0000256" key="1">
    <source>
        <dbReference type="SAM" id="MobiDB-lite"/>
    </source>
</evidence>
<proteinExistence type="predicted"/>
<dbReference type="RefSeq" id="XP_060418721.1">
    <property type="nucleotide sequence ID" value="XM_060560728.1"/>
</dbReference>
<dbReference type="PANTHER" id="PTHR38795">
    <property type="entry name" value="DUF6604 DOMAIN-CONTAINING PROTEIN"/>
    <property type="match status" value="1"/>
</dbReference>
<dbReference type="InterPro" id="IPR046539">
    <property type="entry name" value="DUF6604"/>
</dbReference>
<feature type="region of interest" description="Disordered" evidence="1">
    <location>
        <begin position="155"/>
        <end position="191"/>
    </location>
</feature>
<organism evidence="3 4">
    <name type="scientific">Colletotrichum navitas</name>
    <dbReference type="NCBI Taxonomy" id="681940"/>
    <lineage>
        <taxon>Eukaryota</taxon>
        <taxon>Fungi</taxon>
        <taxon>Dikarya</taxon>
        <taxon>Ascomycota</taxon>
        <taxon>Pezizomycotina</taxon>
        <taxon>Sordariomycetes</taxon>
        <taxon>Hypocreomycetidae</taxon>
        <taxon>Glomerellales</taxon>
        <taxon>Glomerellaceae</taxon>
        <taxon>Colletotrichum</taxon>
        <taxon>Colletotrichum graminicola species complex</taxon>
    </lineage>
</organism>
<dbReference type="PIRSF" id="PIRSF028035">
    <property type="entry name" value="UCP028035"/>
    <property type="match status" value="1"/>
</dbReference>
<dbReference type="Pfam" id="PF20253">
    <property type="entry name" value="DUF6604"/>
    <property type="match status" value="1"/>
</dbReference>
<evidence type="ECO:0000259" key="2">
    <source>
        <dbReference type="Pfam" id="PF20253"/>
    </source>
</evidence>
<comment type="caution">
    <text evidence="3">The sequence shown here is derived from an EMBL/GenBank/DDBJ whole genome shotgun (WGS) entry which is preliminary data.</text>
</comment>
<accession>A0AAD8Q8H0</accession>
<keyword evidence="4" id="KW-1185">Reference proteome</keyword>
<dbReference type="PANTHER" id="PTHR38795:SF1">
    <property type="entry name" value="DUF6604 DOMAIN-CONTAINING PROTEIN"/>
    <property type="match status" value="1"/>
</dbReference>